<comment type="caution">
    <text evidence="1">The sequence shown here is derived from an EMBL/GenBank/DDBJ whole genome shotgun (WGS) entry which is preliminary data.</text>
</comment>
<accession>A0A9X3NFJ3</accession>
<sequence>MELWSGEALDNQYATDFLSGLSGDPDEDEPHEDPIGFIRETLQGGLGPGPVDYEPGARALAAVAVLVAWIEQPDQDADPLYDDDWYQRGVRAAEPASRDRQLVRTALAVVEQAMTPQTGMLRFMEGAQPGTSLTGGDFHTDMAAELERFKTLLHRAAADTSR</sequence>
<name>A0A9X3NFJ3_9ACTN</name>
<evidence type="ECO:0000313" key="2">
    <source>
        <dbReference type="Proteomes" id="UP001147653"/>
    </source>
</evidence>
<dbReference type="InterPro" id="IPR025355">
    <property type="entry name" value="DUF4259"/>
</dbReference>
<dbReference type="EMBL" id="JAPDDP010000067">
    <property type="protein sequence ID" value="MDA0184072.1"/>
    <property type="molecule type" value="Genomic_DNA"/>
</dbReference>
<reference evidence="1" key="1">
    <citation type="submission" date="2022-10" db="EMBL/GenBank/DDBJ databases">
        <title>The WGS of Solirubrobacter phytolaccae KCTC 29190.</title>
        <authorList>
            <person name="Jiang Z."/>
        </authorList>
    </citation>
    <scope>NUCLEOTIDE SEQUENCE</scope>
    <source>
        <strain evidence="1">KCTC 29190</strain>
    </source>
</reference>
<dbReference type="RefSeq" id="WP_270028490.1">
    <property type="nucleotide sequence ID" value="NZ_JAPDDP010000067.1"/>
</dbReference>
<dbReference type="Proteomes" id="UP001147653">
    <property type="component" value="Unassembled WGS sequence"/>
</dbReference>
<gene>
    <name evidence="1" type="ORF">OJ997_27435</name>
</gene>
<organism evidence="1 2">
    <name type="scientific">Solirubrobacter phytolaccae</name>
    <dbReference type="NCBI Taxonomy" id="1404360"/>
    <lineage>
        <taxon>Bacteria</taxon>
        <taxon>Bacillati</taxon>
        <taxon>Actinomycetota</taxon>
        <taxon>Thermoleophilia</taxon>
        <taxon>Solirubrobacterales</taxon>
        <taxon>Solirubrobacteraceae</taxon>
        <taxon>Solirubrobacter</taxon>
    </lineage>
</organism>
<evidence type="ECO:0000313" key="1">
    <source>
        <dbReference type="EMBL" id="MDA0184072.1"/>
    </source>
</evidence>
<protein>
    <submittedName>
        <fullName evidence="1">DUF4259 domain-containing protein</fullName>
    </submittedName>
</protein>
<dbReference type="AlphaFoldDB" id="A0A9X3NFJ3"/>
<keyword evidence="2" id="KW-1185">Reference proteome</keyword>
<proteinExistence type="predicted"/>
<dbReference type="Pfam" id="PF14078">
    <property type="entry name" value="DUF4259"/>
    <property type="match status" value="1"/>
</dbReference>